<evidence type="ECO:0000256" key="1">
    <source>
        <dbReference type="ARBA" id="ARBA00006638"/>
    </source>
</evidence>
<evidence type="ECO:0000313" key="6">
    <source>
        <dbReference type="EMBL" id="KAL3811642.1"/>
    </source>
</evidence>
<dbReference type="Pfam" id="PF04098">
    <property type="entry name" value="Rad52_Rad22"/>
    <property type="match status" value="1"/>
</dbReference>
<keyword evidence="4" id="KW-0234">DNA repair</keyword>
<reference evidence="6 7" key="1">
    <citation type="submission" date="2024-10" db="EMBL/GenBank/DDBJ databases">
        <title>Updated reference genomes for cyclostephanoid diatoms.</title>
        <authorList>
            <person name="Roberts W.R."/>
            <person name="Alverson A.J."/>
        </authorList>
    </citation>
    <scope>NUCLEOTIDE SEQUENCE [LARGE SCALE GENOMIC DNA]</scope>
    <source>
        <strain evidence="6 7">AJA228-03</strain>
    </source>
</reference>
<dbReference type="InterPro" id="IPR042525">
    <property type="entry name" value="Rad52_Rad59_Rad22_sf"/>
</dbReference>
<dbReference type="InterPro" id="IPR041247">
    <property type="entry name" value="Rad52_fam"/>
</dbReference>
<keyword evidence="3" id="KW-0233">DNA recombination</keyword>
<comment type="caution">
    <text evidence="6">The sequence shown here is derived from an EMBL/GenBank/DDBJ whole genome shotgun (WGS) entry which is preliminary data.</text>
</comment>
<dbReference type="AlphaFoldDB" id="A0ABD3RH18"/>
<protein>
    <recommendedName>
        <fullName evidence="8">DNA repair and recombination protein RAD52</fullName>
    </recommendedName>
</protein>
<accession>A0ABD3RH18</accession>
<evidence type="ECO:0000256" key="3">
    <source>
        <dbReference type="ARBA" id="ARBA00023172"/>
    </source>
</evidence>
<dbReference type="SUPFAM" id="SSF54768">
    <property type="entry name" value="dsRNA-binding domain-like"/>
    <property type="match status" value="1"/>
</dbReference>
<keyword evidence="2" id="KW-0227">DNA damage</keyword>
<dbReference type="PANTHER" id="PTHR12132:SF1">
    <property type="entry name" value="DNA REPAIR PROTEIN RAD52 HOMOLOG"/>
    <property type="match status" value="1"/>
</dbReference>
<evidence type="ECO:0000313" key="7">
    <source>
        <dbReference type="Proteomes" id="UP001530377"/>
    </source>
</evidence>
<dbReference type="InterPro" id="IPR007232">
    <property type="entry name" value="Rad52_Rad59_Rad22"/>
</dbReference>
<dbReference type="PANTHER" id="PTHR12132">
    <property type="entry name" value="DNA REPAIR AND RECOMBINATION PROTEIN RAD52, RAD59"/>
    <property type="match status" value="1"/>
</dbReference>
<gene>
    <name evidence="6" type="ORF">ACHAXA_001399</name>
</gene>
<name>A0ABD3RH18_9STRA</name>
<dbReference type="Gene3D" id="3.30.390.80">
    <property type="entry name" value="DNA repair protein Rad52/59/22"/>
    <property type="match status" value="1"/>
</dbReference>
<dbReference type="GO" id="GO:0006302">
    <property type="term" value="P:double-strand break repair"/>
    <property type="evidence" value="ECO:0007669"/>
    <property type="project" value="UniProtKB-ARBA"/>
</dbReference>
<dbReference type="GO" id="GO:0006310">
    <property type="term" value="P:DNA recombination"/>
    <property type="evidence" value="ECO:0007669"/>
    <property type="project" value="UniProtKB-KW"/>
</dbReference>
<evidence type="ECO:0000256" key="5">
    <source>
        <dbReference type="SAM" id="MobiDB-lite"/>
    </source>
</evidence>
<proteinExistence type="inferred from homology"/>
<comment type="similarity">
    <text evidence="1">Belongs to the RAD52 family.</text>
</comment>
<feature type="region of interest" description="Disordered" evidence="5">
    <location>
        <begin position="231"/>
        <end position="264"/>
    </location>
</feature>
<dbReference type="Proteomes" id="UP001530377">
    <property type="component" value="Unassembled WGS sequence"/>
</dbReference>
<evidence type="ECO:0000256" key="4">
    <source>
        <dbReference type="ARBA" id="ARBA00023204"/>
    </source>
</evidence>
<sequence>MGSSRDRSMAASVPIETAVGSSSERQEFILNVDGSILYDHKGRPVTVGRYLGTKPLRAEVSTRKGPGGIKLSYMGGDIITKTLNEAFGYDGWSLEVKNTTREESTKDEQGRHHVAYIATVRITHHRSGVFREDCGAGDAIDRCLASATGNALKGAVTDAMKRAARHFGEKLGNSLYHDGFNANNAPSTLKDALDTLDIDRAKSRFGFEKDAQKVDLSSGAVQPVASIPTNQLASTNTTQPGLANQEQTKPTNPVTYNSSKPHVQATSRTQYVGNVVMEHSKMLNTATTNIAKPPHASPHHVLGNNVTKPTNTYTTTPANRSAANTNSTLNPAVVAAVPAGELGRHSGKENANPRSHQAEMAMALPPRPGTSQGDSPTTAYIANFPDGIGSTPSMFGANGTMSQALSNELSKSTIVQSLKRKSECLSTGSIARPGNGCTKNPYNC</sequence>
<organism evidence="6 7">
    <name type="scientific">Cyclostephanos tholiformis</name>
    <dbReference type="NCBI Taxonomy" id="382380"/>
    <lineage>
        <taxon>Eukaryota</taxon>
        <taxon>Sar</taxon>
        <taxon>Stramenopiles</taxon>
        <taxon>Ochrophyta</taxon>
        <taxon>Bacillariophyta</taxon>
        <taxon>Coscinodiscophyceae</taxon>
        <taxon>Thalassiosirophycidae</taxon>
        <taxon>Stephanodiscales</taxon>
        <taxon>Stephanodiscaceae</taxon>
        <taxon>Cyclostephanos</taxon>
    </lineage>
</organism>
<evidence type="ECO:0000256" key="2">
    <source>
        <dbReference type="ARBA" id="ARBA00022763"/>
    </source>
</evidence>
<dbReference type="EMBL" id="JALLPB020000246">
    <property type="protein sequence ID" value="KAL3811642.1"/>
    <property type="molecule type" value="Genomic_DNA"/>
</dbReference>
<keyword evidence="7" id="KW-1185">Reference proteome</keyword>
<evidence type="ECO:0008006" key="8">
    <source>
        <dbReference type="Google" id="ProtNLM"/>
    </source>
</evidence>